<dbReference type="AlphaFoldDB" id="A0A8D0GFL4"/>
<dbReference type="GO" id="GO:0035861">
    <property type="term" value="C:site of double-strand break"/>
    <property type="evidence" value="ECO:0007669"/>
    <property type="project" value="TreeGrafter"/>
</dbReference>
<dbReference type="Proteomes" id="UP000694392">
    <property type="component" value="Unplaced"/>
</dbReference>
<feature type="compositionally biased region" description="Basic and acidic residues" evidence="1">
    <location>
        <begin position="254"/>
        <end position="280"/>
    </location>
</feature>
<evidence type="ECO:0000259" key="2">
    <source>
        <dbReference type="Pfam" id="PF21669"/>
    </source>
</evidence>
<reference evidence="3" key="2">
    <citation type="submission" date="2025-09" db="UniProtKB">
        <authorList>
            <consortium name="Ensembl"/>
        </authorList>
    </citation>
    <scope>IDENTIFICATION</scope>
</reference>
<proteinExistence type="predicted"/>
<evidence type="ECO:0000313" key="3">
    <source>
        <dbReference type="Ensembl" id="ENSSPUP00000007969.1"/>
    </source>
</evidence>
<evidence type="ECO:0000256" key="1">
    <source>
        <dbReference type="SAM" id="MobiDB-lite"/>
    </source>
</evidence>
<protein>
    <recommendedName>
        <fullName evidence="2">Shieldin complex subunit 2 first OB fold domain-containing protein</fullName>
    </recommendedName>
</protein>
<dbReference type="GO" id="GO:0010569">
    <property type="term" value="P:regulation of double-strand break repair via homologous recombination"/>
    <property type="evidence" value="ECO:0007669"/>
    <property type="project" value="TreeGrafter"/>
</dbReference>
<name>A0A8D0GFL4_SPHPU</name>
<dbReference type="Ensembl" id="ENSSPUT00000008493.1">
    <property type="protein sequence ID" value="ENSSPUP00000007969.1"/>
    <property type="gene ID" value="ENSSPUG00000006169.1"/>
</dbReference>
<feature type="region of interest" description="Disordered" evidence="1">
    <location>
        <begin position="252"/>
        <end position="280"/>
    </location>
</feature>
<dbReference type="PANTHER" id="PTHR14495:SF2">
    <property type="entry name" value="SHIELDIN COMPLEX SUBUNIT 2"/>
    <property type="match status" value="1"/>
</dbReference>
<keyword evidence="4" id="KW-1185">Reference proteome</keyword>
<reference evidence="3" key="1">
    <citation type="submission" date="2025-08" db="UniProtKB">
        <authorList>
            <consortium name="Ensembl"/>
        </authorList>
    </citation>
    <scope>IDENTIFICATION</scope>
</reference>
<dbReference type="InterPro" id="IPR029715">
    <property type="entry name" value="FAM35A"/>
</dbReference>
<dbReference type="InterPro" id="IPR049507">
    <property type="entry name" value="SHLD2_OB1"/>
</dbReference>
<dbReference type="PANTHER" id="PTHR14495">
    <property type="entry name" value="SHIELDIN COMPLEX SUBUNIT 2"/>
    <property type="match status" value="1"/>
</dbReference>
<feature type="domain" description="Shieldin complex subunit 2 first OB fold" evidence="2">
    <location>
        <begin position="428"/>
        <end position="562"/>
    </location>
</feature>
<accession>A0A8D0GFL4</accession>
<evidence type="ECO:0000313" key="4">
    <source>
        <dbReference type="Proteomes" id="UP000694392"/>
    </source>
</evidence>
<organism evidence="3 4">
    <name type="scientific">Sphenodon punctatus</name>
    <name type="common">Tuatara</name>
    <name type="synonym">Hatteria punctata</name>
    <dbReference type="NCBI Taxonomy" id="8508"/>
    <lineage>
        <taxon>Eukaryota</taxon>
        <taxon>Metazoa</taxon>
        <taxon>Chordata</taxon>
        <taxon>Craniata</taxon>
        <taxon>Vertebrata</taxon>
        <taxon>Euteleostomi</taxon>
        <taxon>Lepidosauria</taxon>
        <taxon>Sphenodontia</taxon>
        <taxon>Sphenodontidae</taxon>
        <taxon>Sphenodon</taxon>
    </lineage>
</organism>
<dbReference type="GeneTree" id="ENSGT00390000003133"/>
<dbReference type="GO" id="GO:0005634">
    <property type="term" value="C:nucleus"/>
    <property type="evidence" value="ECO:0007669"/>
    <property type="project" value="TreeGrafter"/>
</dbReference>
<dbReference type="Pfam" id="PF21669">
    <property type="entry name" value="SHLD2_OB1"/>
    <property type="match status" value="1"/>
</dbReference>
<dbReference type="OMA" id="CETAICA"/>
<sequence length="577" mass="64400">MAVRSQIHIFFGAPIIPAQLKMSEEGSSSLSTTKTGKELHFLCDEPCKSTDHVEPKTLGPAVLTLQSKDHFPVKFEQRRFELGDGCMLTCVSEVGSMVHNNEPKKKDSLSSYGYEIPRDGDAGKIANQVAYQQIPNTFMKTSDGQHRKPSTYTEEVDARHLEHNSYNIPDLVSSTKQISIHLKSEIQDDVPSDHHHSVHHEFLSQYLEMCVPKTTEESKAIRTPNDRSSLGISTDTEFLSIITSSQVAVLAQKHSKEQNETQKESTKLKGGEPEETRREREAAVGLPFQLKGYGAWYGNISETNQNQESTNSLELFSSEGSGKASCSTSLRREASTCENIDVSEELFSAPDEQLHNEIYIEPLSTGTLYSQTVNSPKGSFKRVQESEDVLGSSNSVLTKQQKSKRAKLTCSPVSPSVKTEQQDVSTFGKLQKHSVLLKNCSCKLQKYTVLVAVVHPCHIKEIQTKSLPKSSSGIPIATIVVIDQSGIERKTVLWRTAAFWSLTVFPGDIILLTDITVYEDLWFGETMMQSTFTSQLLNMGSCSAIHPEECETEIYTHKSQEMFLFIFVFCLLDFKSE</sequence>